<dbReference type="eggNOG" id="COG0124">
    <property type="taxonomic scope" value="Bacteria"/>
</dbReference>
<keyword evidence="2 5" id="KW-0547">Nucleotide-binding</keyword>
<dbReference type="RefSeq" id="WP_034357976.1">
    <property type="nucleotide sequence ID" value="NZ_JHAC01000033.1"/>
</dbReference>
<proteinExistence type="inferred from homology"/>
<reference evidence="8 9" key="1">
    <citation type="submission" date="2014-03" db="EMBL/GenBank/DDBJ databases">
        <title>Draft genome sequence of Deinococcus phoenicis 1P10ME.</title>
        <authorList>
            <person name="Stepanov V.G."/>
            <person name="Vaishampayan P."/>
            <person name="Venkateswaran K."/>
            <person name="Fox G.E."/>
        </authorList>
    </citation>
    <scope>NUCLEOTIDE SEQUENCE [LARGE SCALE GENOMIC DNA]</scope>
    <source>
        <strain evidence="8 9">1P10ME</strain>
    </source>
</reference>
<dbReference type="InterPro" id="IPR036621">
    <property type="entry name" value="Anticodon-bd_dom_sf"/>
</dbReference>
<feature type="domain" description="Aminoacyl-transfer RNA synthetases class-II family profile" evidence="7">
    <location>
        <begin position="32"/>
        <end position="334"/>
    </location>
</feature>
<feature type="binding site" evidence="6">
    <location>
        <begin position="273"/>
        <end position="274"/>
    </location>
    <ligand>
        <name>L-histidine</name>
        <dbReference type="ChEBI" id="CHEBI:57595"/>
    </ligand>
</feature>
<comment type="similarity">
    <text evidence="1 5">Belongs to the class-II aminoacyl-tRNA synthetase family.</text>
</comment>
<evidence type="ECO:0000256" key="6">
    <source>
        <dbReference type="PIRSR" id="PIRSR001549-1"/>
    </source>
</evidence>
<dbReference type="PROSITE" id="PS50862">
    <property type="entry name" value="AA_TRNA_LIGASE_II"/>
    <property type="match status" value="1"/>
</dbReference>
<keyword evidence="5" id="KW-0067">ATP-binding</keyword>
<comment type="caution">
    <text evidence="8">The sequence shown here is derived from an EMBL/GenBank/DDBJ whole genome shotgun (WGS) entry which is preliminary data.</text>
</comment>
<dbReference type="Gene3D" id="3.40.50.800">
    <property type="entry name" value="Anticodon-binding domain"/>
    <property type="match status" value="1"/>
</dbReference>
<gene>
    <name evidence="5 8" type="primary">hisS</name>
    <name evidence="8" type="ORF">DEIPH_ctg033orf0112</name>
</gene>
<keyword evidence="3 5" id="KW-0030">Aminoacyl-tRNA synthetase</keyword>
<dbReference type="InterPro" id="IPR015807">
    <property type="entry name" value="His-tRNA-ligase"/>
</dbReference>
<keyword evidence="5" id="KW-0648">Protein biosynthesis</keyword>
<dbReference type="Pfam" id="PF13393">
    <property type="entry name" value="tRNA-synt_His"/>
    <property type="match status" value="1"/>
</dbReference>
<evidence type="ECO:0000256" key="4">
    <source>
        <dbReference type="ARBA" id="ARBA00047639"/>
    </source>
</evidence>
<dbReference type="InterPro" id="IPR004154">
    <property type="entry name" value="Anticodon-bd"/>
</dbReference>
<dbReference type="OrthoDB" id="9800814at2"/>
<comment type="catalytic activity">
    <reaction evidence="4 5">
        <text>tRNA(His) + L-histidine + ATP = L-histidyl-tRNA(His) + AMP + diphosphate + H(+)</text>
        <dbReference type="Rhea" id="RHEA:17313"/>
        <dbReference type="Rhea" id="RHEA-COMP:9665"/>
        <dbReference type="Rhea" id="RHEA-COMP:9689"/>
        <dbReference type="ChEBI" id="CHEBI:15378"/>
        <dbReference type="ChEBI" id="CHEBI:30616"/>
        <dbReference type="ChEBI" id="CHEBI:33019"/>
        <dbReference type="ChEBI" id="CHEBI:57595"/>
        <dbReference type="ChEBI" id="CHEBI:78442"/>
        <dbReference type="ChEBI" id="CHEBI:78527"/>
        <dbReference type="ChEBI" id="CHEBI:456215"/>
        <dbReference type="EC" id="6.1.1.21"/>
    </reaction>
</comment>
<dbReference type="Pfam" id="PF03129">
    <property type="entry name" value="HGTP_anticodon"/>
    <property type="match status" value="1"/>
</dbReference>
<feature type="binding site" evidence="6">
    <location>
        <position position="136"/>
    </location>
    <ligand>
        <name>L-histidine</name>
        <dbReference type="ChEBI" id="CHEBI:57595"/>
    </ligand>
</feature>
<comment type="subunit">
    <text evidence="5">Homodimer.</text>
</comment>
<dbReference type="PANTHER" id="PTHR43707:SF1">
    <property type="entry name" value="HISTIDINE--TRNA LIGASE, MITOCHONDRIAL-RELATED"/>
    <property type="match status" value="1"/>
</dbReference>
<comment type="subcellular location">
    <subcellularLocation>
        <location evidence="5">Cytoplasm</location>
    </subcellularLocation>
</comment>
<dbReference type="CDD" id="cd00773">
    <property type="entry name" value="HisRS-like_core"/>
    <property type="match status" value="1"/>
</dbReference>
<dbReference type="SUPFAM" id="SSF52954">
    <property type="entry name" value="Class II aaRS ABD-related"/>
    <property type="match status" value="1"/>
</dbReference>
<accession>A0A016QPJ0</accession>
<keyword evidence="9" id="KW-1185">Reference proteome</keyword>
<evidence type="ECO:0000256" key="2">
    <source>
        <dbReference type="ARBA" id="ARBA00022741"/>
    </source>
</evidence>
<dbReference type="STRING" id="1476583.DEIPH_ctg033orf0112"/>
<dbReference type="NCBIfam" id="TIGR00442">
    <property type="entry name" value="hisS"/>
    <property type="match status" value="1"/>
</dbReference>
<dbReference type="EC" id="6.1.1.21" evidence="5"/>
<dbReference type="InterPro" id="IPR006195">
    <property type="entry name" value="aa-tRNA-synth_II"/>
</dbReference>
<dbReference type="SUPFAM" id="SSF55681">
    <property type="entry name" value="Class II aaRS and biotin synthetases"/>
    <property type="match status" value="1"/>
</dbReference>
<feature type="binding site" evidence="6">
    <location>
        <position position="140"/>
    </location>
    <ligand>
        <name>L-histidine</name>
        <dbReference type="ChEBI" id="CHEBI:57595"/>
    </ligand>
</feature>
<dbReference type="Gene3D" id="3.30.930.10">
    <property type="entry name" value="Bira Bifunctional Protein, Domain 2"/>
    <property type="match status" value="1"/>
</dbReference>
<dbReference type="Proteomes" id="UP000020492">
    <property type="component" value="Unassembled WGS sequence"/>
</dbReference>
<dbReference type="InterPro" id="IPR045864">
    <property type="entry name" value="aa-tRNA-synth_II/BPL/LPL"/>
</dbReference>
<dbReference type="GO" id="GO:0004821">
    <property type="term" value="F:histidine-tRNA ligase activity"/>
    <property type="evidence" value="ECO:0007669"/>
    <property type="project" value="UniProtKB-UniRule"/>
</dbReference>
<name>A0A016QPJ0_9DEIO</name>
<dbReference type="GO" id="GO:0005524">
    <property type="term" value="F:ATP binding"/>
    <property type="evidence" value="ECO:0007669"/>
    <property type="project" value="UniProtKB-UniRule"/>
</dbReference>
<keyword evidence="5" id="KW-0436">Ligase</keyword>
<protein>
    <recommendedName>
        <fullName evidence="5">Histidine--tRNA ligase</fullName>
        <ecNumber evidence="5">6.1.1.21</ecNumber>
    </recommendedName>
    <alternativeName>
        <fullName evidence="5">Histidyl-tRNA synthetase</fullName>
        <shortName evidence="5">HisRS</shortName>
    </alternativeName>
</protein>
<keyword evidence="5" id="KW-0963">Cytoplasm</keyword>
<dbReference type="EMBL" id="JHAC01000033">
    <property type="protein sequence ID" value="EYB67689.1"/>
    <property type="molecule type" value="Genomic_DNA"/>
</dbReference>
<evidence type="ECO:0000313" key="9">
    <source>
        <dbReference type="Proteomes" id="UP000020492"/>
    </source>
</evidence>
<evidence type="ECO:0000259" key="7">
    <source>
        <dbReference type="PROSITE" id="PS50862"/>
    </source>
</evidence>
<dbReference type="InterPro" id="IPR004516">
    <property type="entry name" value="HisRS/HisZ"/>
</dbReference>
<dbReference type="InterPro" id="IPR041715">
    <property type="entry name" value="HisRS-like_core"/>
</dbReference>
<evidence type="ECO:0000313" key="8">
    <source>
        <dbReference type="EMBL" id="EYB67689.1"/>
    </source>
</evidence>
<feature type="binding site" evidence="6">
    <location>
        <position position="122"/>
    </location>
    <ligand>
        <name>L-histidine</name>
        <dbReference type="ChEBI" id="CHEBI:57595"/>
    </ligand>
</feature>
<dbReference type="PIRSF" id="PIRSF001549">
    <property type="entry name" value="His-tRNA_synth"/>
    <property type="match status" value="1"/>
</dbReference>
<dbReference type="AlphaFoldDB" id="A0A016QPJ0"/>
<evidence type="ECO:0000256" key="1">
    <source>
        <dbReference type="ARBA" id="ARBA00008226"/>
    </source>
</evidence>
<sequence>MALQRPKGTQDHLPDGSPKLSRDVQASAFAFVQDTARRVLERAGAQFIGTPLFEEAELVRRGVGGSTDIVRKEMFTVYYFGDHGGYVLRPEGTASIVRAYLQNGLKQLPAPLKLWTHGPMFRAENVQKGRLRQFHQVDYEVLGSTDPLVDAEAIWLMWAVVRELGLTGVRVKLGSIGDPEDREAYNSYLRELFTPHEGRLSDDSKDRLTRNPMRILDSKSAEDQALIRELNVNPMLDFLGEAARAHFAAVQAHLTAWGVPFDLDPSIVRGLDYYRRTAWELHHTQVGAKSALGGGGRYDGLAAQLGGPEVPGIGWAFGIERLLLALEAEGVALPGQAGPLLFLAALDEENVGLAARLALQGRAVARVEFAYRALKPGNAFKEADRRRARYAAVIGSNEAARGVLNVKNLASGEQREVPLEALKTFLEQAELEQA</sequence>
<organism evidence="8 9">
    <name type="scientific">Deinococcus phoenicis</name>
    <dbReference type="NCBI Taxonomy" id="1476583"/>
    <lineage>
        <taxon>Bacteria</taxon>
        <taxon>Thermotogati</taxon>
        <taxon>Deinococcota</taxon>
        <taxon>Deinococci</taxon>
        <taxon>Deinococcales</taxon>
        <taxon>Deinococcaceae</taxon>
        <taxon>Deinococcus</taxon>
    </lineage>
</organism>
<dbReference type="HAMAP" id="MF_00127">
    <property type="entry name" value="His_tRNA_synth"/>
    <property type="match status" value="1"/>
</dbReference>
<dbReference type="GO" id="GO:0006427">
    <property type="term" value="P:histidyl-tRNA aminoacylation"/>
    <property type="evidence" value="ECO:0007669"/>
    <property type="project" value="UniProtKB-UniRule"/>
</dbReference>
<evidence type="ECO:0000256" key="5">
    <source>
        <dbReference type="HAMAP-Rule" id="MF_00127"/>
    </source>
</evidence>
<feature type="binding site" evidence="6">
    <location>
        <begin position="91"/>
        <end position="93"/>
    </location>
    <ligand>
        <name>L-histidine</name>
        <dbReference type="ChEBI" id="CHEBI:57595"/>
    </ligand>
</feature>
<dbReference type="PANTHER" id="PTHR43707">
    <property type="entry name" value="HISTIDYL-TRNA SYNTHETASE"/>
    <property type="match status" value="1"/>
</dbReference>
<evidence type="ECO:0000256" key="3">
    <source>
        <dbReference type="ARBA" id="ARBA00023146"/>
    </source>
</evidence>
<dbReference type="GO" id="GO:0005737">
    <property type="term" value="C:cytoplasm"/>
    <property type="evidence" value="ECO:0007669"/>
    <property type="project" value="UniProtKB-SubCell"/>
</dbReference>
<dbReference type="PATRIC" id="fig|1476583.3.peg.2262"/>
<feature type="binding site" evidence="6">
    <location>
        <position position="269"/>
    </location>
    <ligand>
        <name>L-histidine</name>
        <dbReference type="ChEBI" id="CHEBI:57595"/>
    </ligand>
</feature>